<dbReference type="PANTHER" id="PTHR30328">
    <property type="entry name" value="TRANSCRIPTIONAL REPRESSOR"/>
    <property type="match status" value="1"/>
</dbReference>
<dbReference type="SUPFAM" id="SSF48498">
    <property type="entry name" value="Tetracyclin repressor-like, C-terminal domain"/>
    <property type="match status" value="1"/>
</dbReference>
<evidence type="ECO:0000313" key="7">
    <source>
        <dbReference type="Proteomes" id="UP000056968"/>
    </source>
</evidence>
<dbReference type="SUPFAM" id="SSF46689">
    <property type="entry name" value="Homeodomain-like"/>
    <property type="match status" value="1"/>
</dbReference>
<dbReference type="InterPro" id="IPR009057">
    <property type="entry name" value="Homeodomain-like_sf"/>
</dbReference>
<reference evidence="6 7" key="1">
    <citation type="submission" date="2015-11" db="EMBL/GenBank/DDBJ databases">
        <title>A Two-component Flavoprotein Monooxygenase System MeaXY Responsible for para-Hydroxylation of 2-Methyl-6-ethylaniline and 2,6-Diethylaniline in Sphingobium baderi DE-13.</title>
        <authorList>
            <person name="Cheng M."/>
            <person name="Meng Q."/>
            <person name="Yang Y."/>
            <person name="Chu C."/>
            <person name="Yan X."/>
            <person name="He J."/>
            <person name="Li S."/>
        </authorList>
    </citation>
    <scope>NUCLEOTIDE SEQUENCE [LARGE SCALE GENOMIC DNA]</scope>
    <source>
        <strain evidence="6 7">DE-13</strain>
    </source>
</reference>
<evidence type="ECO:0000256" key="4">
    <source>
        <dbReference type="PROSITE-ProRule" id="PRU00335"/>
    </source>
</evidence>
<dbReference type="FunFam" id="1.10.10.60:FF:000141">
    <property type="entry name" value="TetR family transcriptional regulator"/>
    <property type="match status" value="1"/>
</dbReference>
<keyword evidence="7" id="KW-1185">Reference proteome</keyword>
<evidence type="ECO:0000259" key="5">
    <source>
        <dbReference type="PROSITE" id="PS50977"/>
    </source>
</evidence>
<dbReference type="GO" id="GO:0003677">
    <property type="term" value="F:DNA binding"/>
    <property type="evidence" value="ECO:0007669"/>
    <property type="project" value="UniProtKB-UniRule"/>
</dbReference>
<accession>A0A0S3EXS0</accession>
<dbReference type="Pfam" id="PF00440">
    <property type="entry name" value="TetR_N"/>
    <property type="match status" value="1"/>
</dbReference>
<proteinExistence type="predicted"/>
<feature type="domain" description="HTH tetR-type" evidence="5">
    <location>
        <begin position="17"/>
        <end position="77"/>
    </location>
</feature>
<feature type="DNA-binding region" description="H-T-H motif" evidence="4">
    <location>
        <begin position="40"/>
        <end position="59"/>
    </location>
</feature>
<dbReference type="PRINTS" id="PR00455">
    <property type="entry name" value="HTHTETR"/>
</dbReference>
<evidence type="ECO:0000256" key="2">
    <source>
        <dbReference type="ARBA" id="ARBA00023125"/>
    </source>
</evidence>
<dbReference type="InterPro" id="IPR050109">
    <property type="entry name" value="HTH-type_TetR-like_transc_reg"/>
</dbReference>
<keyword evidence="1" id="KW-0805">Transcription regulation</keyword>
<dbReference type="InterPro" id="IPR036271">
    <property type="entry name" value="Tet_transcr_reg_TetR-rel_C_sf"/>
</dbReference>
<dbReference type="Proteomes" id="UP000056968">
    <property type="component" value="Chromosome"/>
</dbReference>
<dbReference type="PANTHER" id="PTHR30328:SF54">
    <property type="entry name" value="HTH-TYPE TRANSCRIPTIONAL REPRESSOR SCO4008"/>
    <property type="match status" value="1"/>
</dbReference>
<keyword evidence="2 4" id="KW-0238">DNA-binding</keyword>
<dbReference type="STRING" id="1332080.ATN00_07860"/>
<organism evidence="6 7">
    <name type="scientific">Sphingobium baderi</name>
    <dbReference type="NCBI Taxonomy" id="1332080"/>
    <lineage>
        <taxon>Bacteria</taxon>
        <taxon>Pseudomonadati</taxon>
        <taxon>Pseudomonadota</taxon>
        <taxon>Alphaproteobacteria</taxon>
        <taxon>Sphingomonadales</taxon>
        <taxon>Sphingomonadaceae</taxon>
        <taxon>Sphingobium</taxon>
    </lineage>
</organism>
<dbReference type="EMBL" id="CP013264">
    <property type="protein sequence ID" value="ALR20232.1"/>
    <property type="molecule type" value="Genomic_DNA"/>
</dbReference>
<dbReference type="InterPro" id="IPR001647">
    <property type="entry name" value="HTH_TetR"/>
</dbReference>
<sequence>MTDPDLTGKARVARDSSRTIGQILAAARQEFITNGFDGTKMEHIARRAQVSKQLVYSYFNGKEELYAELSKEISREAYRRLLVIDFDAMEPQVAIRAYIEGVYDHFLDDPAIGLLTVDQSLHGGAHIRLPGGETRRMQLDLYQRIDRVLKRGQADGIFSDFIGSDMLEFMTTIIVSGCVSSRGMFERFVGRSAETDANYWRAHSVEFILRALRA</sequence>
<name>A0A0S3EXS0_9SPHN</name>
<dbReference type="InterPro" id="IPR041474">
    <property type="entry name" value="NicS_C"/>
</dbReference>
<evidence type="ECO:0000256" key="3">
    <source>
        <dbReference type="ARBA" id="ARBA00023163"/>
    </source>
</evidence>
<dbReference type="KEGG" id="sbd:ATN00_07860"/>
<dbReference type="AlphaFoldDB" id="A0A0S3EXS0"/>
<dbReference type="Pfam" id="PF17938">
    <property type="entry name" value="TetR_C_29"/>
    <property type="match status" value="1"/>
</dbReference>
<protein>
    <recommendedName>
        <fullName evidence="5">HTH tetR-type domain-containing protein</fullName>
    </recommendedName>
</protein>
<dbReference type="Gene3D" id="1.10.357.10">
    <property type="entry name" value="Tetracycline Repressor, domain 2"/>
    <property type="match status" value="1"/>
</dbReference>
<dbReference type="PROSITE" id="PS50977">
    <property type="entry name" value="HTH_TETR_2"/>
    <property type="match status" value="1"/>
</dbReference>
<keyword evidence="3" id="KW-0804">Transcription</keyword>
<evidence type="ECO:0000256" key="1">
    <source>
        <dbReference type="ARBA" id="ARBA00023015"/>
    </source>
</evidence>
<evidence type="ECO:0000313" key="6">
    <source>
        <dbReference type="EMBL" id="ALR20232.1"/>
    </source>
</evidence>
<gene>
    <name evidence="6" type="ORF">ATN00_07860</name>
</gene>